<evidence type="ECO:0000256" key="1">
    <source>
        <dbReference type="SAM" id="MobiDB-lite"/>
    </source>
</evidence>
<organism evidence="2 3">
    <name type="scientific">Amycolatopsis plumensis</name>
    <dbReference type="NCBI Taxonomy" id="236508"/>
    <lineage>
        <taxon>Bacteria</taxon>
        <taxon>Bacillati</taxon>
        <taxon>Actinomycetota</taxon>
        <taxon>Actinomycetes</taxon>
        <taxon>Pseudonocardiales</taxon>
        <taxon>Pseudonocardiaceae</taxon>
        <taxon>Amycolatopsis</taxon>
    </lineage>
</organism>
<dbReference type="EMBL" id="JBHMBK010000018">
    <property type="protein sequence ID" value="MFB9687253.1"/>
    <property type="molecule type" value="Genomic_DNA"/>
</dbReference>
<sequence length="86" mass="9305">MAAITAEQVRAAREQGYAAGYGLAPPTPNPYTPAHVPEWLGPRTPAERAHRANVERGPLALARVWRQGYHDGQAAYARERSAGDAN</sequence>
<proteinExistence type="predicted"/>
<feature type="region of interest" description="Disordered" evidence="1">
    <location>
        <begin position="20"/>
        <end position="42"/>
    </location>
</feature>
<dbReference type="Proteomes" id="UP001589535">
    <property type="component" value="Unassembled WGS sequence"/>
</dbReference>
<accession>A0ABV5U768</accession>
<protein>
    <submittedName>
        <fullName evidence="2">Uncharacterized protein</fullName>
    </submittedName>
</protein>
<reference evidence="2 3" key="1">
    <citation type="submission" date="2024-09" db="EMBL/GenBank/DDBJ databases">
        <authorList>
            <person name="Sun Q."/>
            <person name="Mori K."/>
        </authorList>
    </citation>
    <scope>NUCLEOTIDE SEQUENCE [LARGE SCALE GENOMIC DNA]</scope>
    <source>
        <strain evidence="2 3">JCM 13852</strain>
    </source>
</reference>
<gene>
    <name evidence="2" type="ORF">ACFFTO_23990</name>
</gene>
<comment type="caution">
    <text evidence="2">The sequence shown here is derived from an EMBL/GenBank/DDBJ whole genome shotgun (WGS) entry which is preliminary data.</text>
</comment>
<name>A0ABV5U768_9PSEU</name>
<evidence type="ECO:0000313" key="2">
    <source>
        <dbReference type="EMBL" id="MFB9687253.1"/>
    </source>
</evidence>
<evidence type="ECO:0000313" key="3">
    <source>
        <dbReference type="Proteomes" id="UP001589535"/>
    </source>
</evidence>
<keyword evidence="3" id="KW-1185">Reference proteome</keyword>
<dbReference type="RefSeq" id="WP_378197686.1">
    <property type="nucleotide sequence ID" value="NZ_JBHMBK010000018.1"/>
</dbReference>